<dbReference type="InterPro" id="IPR003660">
    <property type="entry name" value="HAMP_dom"/>
</dbReference>
<dbReference type="SMART" id="SM00388">
    <property type="entry name" value="HisKA"/>
    <property type="match status" value="1"/>
</dbReference>
<evidence type="ECO:0000256" key="11">
    <source>
        <dbReference type="ARBA" id="ARBA00022989"/>
    </source>
</evidence>
<dbReference type="PANTHER" id="PTHR44936">
    <property type="entry name" value="SENSOR PROTEIN CREC"/>
    <property type="match status" value="1"/>
</dbReference>
<evidence type="ECO:0000256" key="3">
    <source>
        <dbReference type="ARBA" id="ARBA00012438"/>
    </source>
</evidence>
<dbReference type="SUPFAM" id="SSF55874">
    <property type="entry name" value="ATPase domain of HSP90 chaperone/DNA topoisomerase II/histidine kinase"/>
    <property type="match status" value="1"/>
</dbReference>
<dbReference type="Pfam" id="PF00512">
    <property type="entry name" value="HisKA"/>
    <property type="match status" value="1"/>
</dbReference>
<feature type="transmembrane region" description="Helical" evidence="13">
    <location>
        <begin position="143"/>
        <end position="162"/>
    </location>
</feature>
<dbReference type="CDD" id="cd06225">
    <property type="entry name" value="HAMP"/>
    <property type="match status" value="1"/>
</dbReference>
<dbReference type="EMBL" id="QGUI02000062">
    <property type="protein sequence ID" value="MFO7191955.1"/>
    <property type="molecule type" value="Genomic_DNA"/>
</dbReference>
<dbReference type="GO" id="GO:0000155">
    <property type="term" value="F:phosphorelay sensor kinase activity"/>
    <property type="evidence" value="ECO:0007669"/>
    <property type="project" value="InterPro"/>
</dbReference>
<dbReference type="AlphaFoldDB" id="A0A2W4JJS9"/>
<accession>A0A2W4JJS9</accession>
<dbReference type="CDD" id="cd00082">
    <property type="entry name" value="HisKA"/>
    <property type="match status" value="1"/>
</dbReference>
<reference evidence="16" key="4">
    <citation type="submission" date="2023-08" db="EMBL/GenBank/DDBJ databases">
        <authorList>
            <person name="Guima S.E.S."/>
            <person name="Martins L.F."/>
            <person name="Silva A.M."/>
            <person name="Setubal J.C."/>
        </authorList>
    </citation>
    <scope>NUCLEOTIDE SEQUENCE</scope>
    <source>
        <strain evidence="16">ZC4RG45</strain>
    </source>
</reference>
<evidence type="ECO:0000256" key="5">
    <source>
        <dbReference type="ARBA" id="ARBA00022553"/>
    </source>
</evidence>
<keyword evidence="10" id="KW-0067">ATP-binding</keyword>
<comment type="subcellular location">
    <subcellularLocation>
        <location evidence="2">Cell membrane</location>
        <topology evidence="2">Multi-pass membrane protein</topology>
    </subcellularLocation>
</comment>
<dbReference type="SUPFAM" id="SSF47384">
    <property type="entry name" value="Homodimeric domain of signal transducing histidine kinase"/>
    <property type="match status" value="1"/>
</dbReference>
<dbReference type="SMART" id="SM00387">
    <property type="entry name" value="HATPase_c"/>
    <property type="match status" value="1"/>
</dbReference>
<evidence type="ECO:0000313" key="17">
    <source>
        <dbReference type="EMBL" id="PZM99384.1"/>
    </source>
</evidence>
<reference evidence="16" key="1">
    <citation type="submission" date="2018-05" db="EMBL/GenBank/DDBJ databases">
        <authorList>
            <person name="Moura L."/>
            <person name="Setubal J.C."/>
        </authorList>
    </citation>
    <scope>NUCLEOTIDE SEQUENCE</scope>
    <source>
        <strain evidence="16">ZC4RG45</strain>
    </source>
</reference>
<dbReference type="GO" id="GO:0005886">
    <property type="term" value="C:plasma membrane"/>
    <property type="evidence" value="ECO:0007669"/>
    <property type="project" value="UniProtKB-SubCell"/>
</dbReference>
<dbReference type="GO" id="GO:0005524">
    <property type="term" value="F:ATP binding"/>
    <property type="evidence" value="ECO:0007669"/>
    <property type="project" value="UniProtKB-KW"/>
</dbReference>
<keyword evidence="8" id="KW-0547">Nucleotide-binding</keyword>
<reference evidence="16 18" key="3">
    <citation type="journal article" date="2021" name="BMC Genomics">
        <title>Genome-resolved metagenome and metatranscriptome analyses of thermophilic composting reveal key bacterial players and their metabolic interactions.</title>
        <authorList>
            <person name="Braga L.P.P."/>
            <person name="Pereira R.V."/>
            <person name="Martins L.F."/>
            <person name="Moura L.M.S."/>
            <person name="Sanchez F.B."/>
            <person name="Patane J.S.L."/>
            <person name="da Silva A.M."/>
            <person name="Setubal J.C."/>
        </authorList>
    </citation>
    <scope>NUCLEOTIDE SEQUENCE [LARGE SCALE GENOMIC DNA]</scope>
    <source>
        <strain evidence="16">ZC4RG45</strain>
    </source>
</reference>
<dbReference type="PROSITE" id="PS50109">
    <property type="entry name" value="HIS_KIN"/>
    <property type="match status" value="1"/>
</dbReference>
<protein>
    <recommendedName>
        <fullName evidence="3">histidine kinase</fullName>
        <ecNumber evidence="3">2.7.13.3</ecNumber>
    </recommendedName>
</protein>
<evidence type="ECO:0000259" key="15">
    <source>
        <dbReference type="PROSITE" id="PS50885"/>
    </source>
</evidence>
<evidence type="ECO:0000256" key="7">
    <source>
        <dbReference type="ARBA" id="ARBA00022692"/>
    </source>
</evidence>
<dbReference type="SUPFAM" id="SSF158472">
    <property type="entry name" value="HAMP domain-like"/>
    <property type="match status" value="1"/>
</dbReference>
<name>A0A2W4JJS9_9PSEU</name>
<sequence>MRRRVLLLVAATTSLVLVAFLVPLALLIRDVAADRAVQAATTQAQALSSLIATTDRASLEVSVAQADQASAHDLTVFLSDGTQLGHPSPHSALVRLGSRGTSASADVPGGREIVFAVRDGTGGNAVIRAFVPDALLSAGVERAWLVLSGLGVALLTVSLLVADRMARRLVRSTIELADVSNRLSSGDLTARADTNAPAEIGVVARALNHLGSRIDELLAEERETVADLSHRVRTPLTALRLEAEALQDPDEAERIGNGVDAVERAVTQVIAQARRRSSEPAAGCDAAEVVRERVEFWAALAEDTGRKPAYEIAPGPLPVQCSRGDLTASLDALLGNVFAHTPDGTDFTVRLQPRPGGGAVLWVEDDGPGLPEAGLAGRGRSGTGSSGLGLDIARRAAERSGGGLTLGTSPGGGLSVRMDLLGLP</sequence>
<evidence type="ECO:0000256" key="9">
    <source>
        <dbReference type="ARBA" id="ARBA00022777"/>
    </source>
</evidence>
<keyword evidence="13" id="KW-0472">Membrane</keyword>
<evidence type="ECO:0000256" key="1">
    <source>
        <dbReference type="ARBA" id="ARBA00000085"/>
    </source>
</evidence>
<keyword evidence="11 13" id="KW-1133">Transmembrane helix</keyword>
<reference evidence="17" key="2">
    <citation type="submission" date="2018-05" db="EMBL/GenBank/DDBJ databases">
        <authorList>
            <person name="Lanie J.A."/>
            <person name="Ng W.-L."/>
            <person name="Kazmierczak K.M."/>
            <person name="Andrzejewski T.M."/>
            <person name="Davidsen T.M."/>
            <person name="Wayne K.J."/>
            <person name="Tettelin H."/>
            <person name="Glass J.I."/>
            <person name="Rusch D."/>
            <person name="Podicherti R."/>
            <person name="Tsui H.-C.T."/>
            <person name="Winkler M.E."/>
        </authorList>
    </citation>
    <scope>NUCLEOTIDE SEQUENCE</scope>
    <source>
        <strain evidence="17">ZC4RG45</strain>
    </source>
</reference>
<dbReference type="Proteomes" id="UP000249324">
    <property type="component" value="Unassembled WGS sequence"/>
</dbReference>
<dbReference type="InterPro" id="IPR050980">
    <property type="entry name" value="2C_sensor_his_kinase"/>
</dbReference>
<comment type="caution">
    <text evidence="17">The sequence shown here is derived from an EMBL/GenBank/DDBJ whole genome shotgun (WGS) entry which is preliminary data.</text>
</comment>
<dbReference type="SMART" id="SM00304">
    <property type="entry name" value="HAMP"/>
    <property type="match status" value="1"/>
</dbReference>
<evidence type="ECO:0000256" key="13">
    <source>
        <dbReference type="SAM" id="Phobius"/>
    </source>
</evidence>
<evidence type="ECO:0000313" key="16">
    <source>
        <dbReference type="EMBL" id="MFO7191955.1"/>
    </source>
</evidence>
<dbReference type="InterPro" id="IPR005467">
    <property type="entry name" value="His_kinase_dom"/>
</dbReference>
<dbReference type="PROSITE" id="PS50885">
    <property type="entry name" value="HAMP"/>
    <property type="match status" value="1"/>
</dbReference>
<organism evidence="17">
    <name type="scientific">Thermocrispum agreste</name>
    <dbReference type="NCBI Taxonomy" id="37925"/>
    <lineage>
        <taxon>Bacteria</taxon>
        <taxon>Bacillati</taxon>
        <taxon>Actinomycetota</taxon>
        <taxon>Actinomycetes</taxon>
        <taxon>Pseudonocardiales</taxon>
        <taxon>Pseudonocardiaceae</taxon>
        <taxon>Thermocrispum</taxon>
    </lineage>
</organism>
<dbReference type="EMBL" id="QGUI01000167">
    <property type="protein sequence ID" value="PZM99384.1"/>
    <property type="molecule type" value="Genomic_DNA"/>
</dbReference>
<dbReference type="STRING" id="1111738.GCA_000427905_02672"/>
<proteinExistence type="predicted"/>
<dbReference type="Pfam" id="PF02518">
    <property type="entry name" value="HATPase_c"/>
    <property type="match status" value="1"/>
</dbReference>
<dbReference type="InterPro" id="IPR003661">
    <property type="entry name" value="HisK_dim/P_dom"/>
</dbReference>
<feature type="domain" description="Histidine kinase" evidence="14">
    <location>
        <begin position="227"/>
        <end position="424"/>
    </location>
</feature>
<evidence type="ECO:0000256" key="10">
    <source>
        <dbReference type="ARBA" id="ARBA00022840"/>
    </source>
</evidence>
<dbReference type="Gene3D" id="3.30.565.10">
    <property type="entry name" value="Histidine kinase-like ATPase, C-terminal domain"/>
    <property type="match status" value="1"/>
</dbReference>
<dbReference type="EC" id="2.7.13.3" evidence="3"/>
<dbReference type="Pfam" id="PF00672">
    <property type="entry name" value="HAMP"/>
    <property type="match status" value="1"/>
</dbReference>
<dbReference type="Gene3D" id="1.10.8.500">
    <property type="entry name" value="HAMP domain in histidine kinase"/>
    <property type="match status" value="1"/>
</dbReference>
<keyword evidence="7 13" id="KW-0812">Transmembrane</keyword>
<feature type="domain" description="HAMP" evidence="15">
    <location>
        <begin position="167"/>
        <end position="219"/>
    </location>
</feature>
<evidence type="ECO:0000256" key="2">
    <source>
        <dbReference type="ARBA" id="ARBA00004651"/>
    </source>
</evidence>
<dbReference type="InterPro" id="IPR036097">
    <property type="entry name" value="HisK_dim/P_sf"/>
</dbReference>
<dbReference type="PANTHER" id="PTHR44936:SF9">
    <property type="entry name" value="SENSOR PROTEIN CREC"/>
    <property type="match status" value="1"/>
</dbReference>
<keyword evidence="9 17" id="KW-0418">Kinase</keyword>
<evidence type="ECO:0000256" key="6">
    <source>
        <dbReference type="ARBA" id="ARBA00022679"/>
    </source>
</evidence>
<evidence type="ECO:0000259" key="14">
    <source>
        <dbReference type="PROSITE" id="PS50109"/>
    </source>
</evidence>
<evidence type="ECO:0000256" key="8">
    <source>
        <dbReference type="ARBA" id="ARBA00022741"/>
    </source>
</evidence>
<dbReference type="InterPro" id="IPR003594">
    <property type="entry name" value="HATPase_dom"/>
</dbReference>
<keyword evidence="6" id="KW-0808">Transferase</keyword>
<keyword evidence="4" id="KW-1003">Cell membrane</keyword>
<keyword evidence="12" id="KW-0902">Two-component regulatory system</keyword>
<evidence type="ECO:0000313" key="18">
    <source>
        <dbReference type="Proteomes" id="UP000249324"/>
    </source>
</evidence>
<evidence type="ECO:0000256" key="12">
    <source>
        <dbReference type="ARBA" id="ARBA00023012"/>
    </source>
</evidence>
<dbReference type="InterPro" id="IPR036890">
    <property type="entry name" value="HATPase_C_sf"/>
</dbReference>
<keyword evidence="5" id="KW-0597">Phosphoprotein</keyword>
<comment type="catalytic activity">
    <reaction evidence="1">
        <text>ATP + protein L-histidine = ADP + protein N-phospho-L-histidine.</text>
        <dbReference type="EC" id="2.7.13.3"/>
    </reaction>
</comment>
<dbReference type="Gene3D" id="1.10.287.130">
    <property type="match status" value="1"/>
</dbReference>
<gene>
    <name evidence="16" type="ORF">DIU77_006895</name>
    <name evidence="17" type="ORF">DIU77_05945</name>
</gene>
<evidence type="ECO:0000256" key="4">
    <source>
        <dbReference type="ARBA" id="ARBA00022475"/>
    </source>
</evidence>